<dbReference type="InterPro" id="IPR014710">
    <property type="entry name" value="RmlC-like_jellyroll"/>
</dbReference>
<dbReference type="Proteomes" id="UP000474159">
    <property type="component" value="Unassembled WGS sequence"/>
</dbReference>
<evidence type="ECO:0000313" key="1">
    <source>
        <dbReference type="EMBL" id="KAB1079334.1"/>
    </source>
</evidence>
<dbReference type="InterPro" id="IPR011051">
    <property type="entry name" value="RmlC_Cupin_sf"/>
</dbReference>
<sequence>MASQPASSHTDPQLQAELQRNEFNACVGQVLLSESERSRVWFIRLKPGERLGFHRHVLDYFWTALTPGTARSHINGGPAKLASYTAGQTQHLSFGAGESMIHDLENVGSTDLIFVTVEFLQSANKPLSLPAGVAPQGLESGVLS</sequence>
<name>A0A6L3SZ54_9HYPH</name>
<proteinExistence type="predicted"/>
<keyword evidence="2" id="KW-1185">Reference proteome</keyword>
<dbReference type="RefSeq" id="WP_151000069.1">
    <property type="nucleotide sequence ID" value="NZ_BPQY01000188.1"/>
</dbReference>
<dbReference type="AlphaFoldDB" id="A0A6L3SZ54"/>
<organism evidence="1 2">
    <name type="scientific">Methylobacterium soli</name>
    <dbReference type="NCBI Taxonomy" id="553447"/>
    <lineage>
        <taxon>Bacteria</taxon>
        <taxon>Pseudomonadati</taxon>
        <taxon>Pseudomonadota</taxon>
        <taxon>Alphaproteobacteria</taxon>
        <taxon>Hyphomicrobiales</taxon>
        <taxon>Methylobacteriaceae</taxon>
        <taxon>Methylobacterium</taxon>
    </lineage>
</organism>
<dbReference type="Gene3D" id="2.60.120.10">
    <property type="entry name" value="Jelly Rolls"/>
    <property type="match status" value="1"/>
</dbReference>
<gene>
    <name evidence="1" type="ORF">F6X53_11030</name>
</gene>
<accession>A0A6L3SZ54</accession>
<dbReference type="SUPFAM" id="SSF51182">
    <property type="entry name" value="RmlC-like cupins"/>
    <property type="match status" value="1"/>
</dbReference>
<reference evidence="1 2" key="1">
    <citation type="submission" date="2019-09" db="EMBL/GenBank/DDBJ databases">
        <title>YIM 48816 draft genome.</title>
        <authorList>
            <person name="Jiang L."/>
        </authorList>
    </citation>
    <scope>NUCLEOTIDE SEQUENCE [LARGE SCALE GENOMIC DNA]</scope>
    <source>
        <strain evidence="1 2">YIM 48816</strain>
    </source>
</reference>
<dbReference type="OrthoDB" id="9800684at2"/>
<protein>
    <recommendedName>
        <fullName evidence="3">Cupin domain-containing protein</fullName>
    </recommendedName>
</protein>
<comment type="caution">
    <text evidence="1">The sequence shown here is derived from an EMBL/GenBank/DDBJ whole genome shotgun (WGS) entry which is preliminary data.</text>
</comment>
<dbReference type="EMBL" id="VZZK01000009">
    <property type="protein sequence ID" value="KAB1079334.1"/>
    <property type="molecule type" value="Genomic_DNA"/>
</dbReference>
<evidence type="ECO:0008006" key="3">
    <source>
        <dbReference type="Google" id="ProtNLM"/>
    </source>
</evidence>
<evidence type="ECO:0000313" key="2">
    <source>
        <dbReference type="Proteomes" id="UP000474159"/>
    </source>
</evidence>